<dbReference type="GeneID" id="78820470"/>
<dbReference type="AlphaFoldDB" id="A0ABD5XYE7"/>
<accession>A0ABD5XYE7</accession>
<protein>
    <submittedName>
        <fullName evidence="2">ABC transporter permease subunit</fullName>
    </submittedName>
</protein>
<evidence type="ECO:0000313" key="2">
    <source>
        <dbReference type="EMBL" id="MFC7140190.1"/>
    </source>
</evidence>
<comment type="caution">
    <text evidence="2">The sequence shown here is derived from an EMBL/GenBank/DDBJ whole genome shotgun (WGS) entry which is preliminary data.</text>
</comment>
<dbReference type="PANTHER" id="PTHR43471:SF1">
    <property type="entry name" value="ABC TRANSPORTER PERMEASE PROTEIN NOSY-RELATED"/>
    <property type="match status" value="1"/>
</dbReference>
<feature type="transmembrane region" description="Helical" evidence="1">
    <location>
        <begin position="34"/>
        <end position="56"/>
    </location>
</feature>
<gene>
    <name evidence="2" type="ORF">ACFQMA_10145</name>
</gene>
<dbReference type="EMBL" id="JBHTAS010000001">
    <property type="protein sequence ID" value="MFC7140190.1"/>
    <property type="molecule type" value="Genomic_DNA"/>
</dbReference>
<keyword evidence="1" id="KW-1133">Transmembrane helix</keyword>
<dbReference type="Proteomes" id="UP001596432">
    <property type="component" value="Unassembled WGS sequence"/>
</dbReference>
<keyword evidence="3" id="KW-1185">Reference proteome</keyword>
<proteinExistence type="predicted"/>
<organism evidence="2 3">
    <name type="scientific">Halosimplex aquaticum</name>
    <dbReference type="NCBI Taxonomy" id="3026162"/>
    <lineage>
        <taxon>Archaea</taxon>
        <taxon>Methanobacteriati</taxon>
        <taxon>Methanobacteriota</taxon>
        <taxon>Stenosarchaea group</taxon>
        <taxon>Halobacteria</taxon>
        <taxon>Halobacteriales</taxon>
        <taxon>Haloarculaceae</taxon>
        <taxon>Halosimplex</taxon>
    </lineage>
</organism>
<dbReference type="Pfam" id="PF12679">
    <property type="entry name" value="ABC2_membrane_2"/>
    <property type="match status" value="1"/>
</dbReference>
<feature type="transmembrane region" description="Helical" evidence="1">
    <location>
        <begin position="312"/>
        <end position="332"/>
    </location>
</feature>
<dbReference type="RefSeq" id="WP_274325755.1">
    <property type="nucleotide sequence ID" value="NZ_CP118158.1"/>
</dbReference>
<reference evidence="2 3" key="1">
    <citation type="journal article" date="2019" name="Int. J. Syst. Evol. Microbiol.">
        <title>The Global Catalogue of Microorganisms (GCM) 10K type strain sequencing project: providing services to taxonomists for standard genome sequencing and annotation.</title>
        <authorList>
            <consortium name="The Broad Institute Genomics Platform"/>
            <consortium name="The Broad Institute Genome Sequencing Center for Infectious Disease"/>
            <person name="Wu L."/>
            <person name="Ma J."/>
        </authorList>
    </citation>
    <scope>NUCLEOTIDE SEQUENCE [LARGE SCALE GENOMIC DNA]</scope>
    <source>
        <strain evidence="2 3">XZYJT29</strain>
    </source>
</reference>
<evidence type="ECO:0000313" key="3">
    <source>
        <dbReference type="Proteomes" id="UP001596432"/>
    </source>
</evidence>
<feature type="transmembrane region" description="Helical" evidence="1">
    <location>
        <begin position="124"/>
        <end position="146"/>
    </location>
</feature>
<name>A0ABD5XYE7_9EURY</name>
<evidence type="ECO:0000256" key="1">
    <source>
        <dbReference type="SAM" id="Phobius"/>
    </source>
</evidence>
<feature type="transmembrane region" description="Helical" evidence="1">
    <location>
        <begin position="158"/>
        <end position="177"/>
    </location>
</feature>
<dbReference type="GO" id="GO:0005886">
    <property type="term" value="C:plasma membrane"/>
    <property type="evidence" value="ECO:0007669"/>
    <property type="project" value="UniProtKB-SubCell"/>
</dbReference>
<sequence length="337" mass="36622">MSTESTGLDGALRDTFDWYPVAKKEFRDAIRSKGLWILSFVFTALFLIPAGQALFFGGNIRQDVAQVGMQLFISRFYLNIVTLLVPIVVIFAGYAAVSDERTSGSLKVLLSLPFSRRDVIVGKVVGRSAVVGVPLLVAMGLTGLFFALSDFQFKLDVFAWFALFTFGFTLVMTAIVVSISGAMSTNLRSLAGAGLVYFYLSFGWNSLANTIGDLLADYAGIAGALRWQIVLFVKLISPTQAYKTLTNSMLGEGAGAAMTARYSMFRKGPETMQTICGDVLAGNPRTVQSMFGNRTVCESGGSSLPIYFSDPAVFLSFFLWIGLAAALSYYTFDRVDL</sequence>
<dbReference type="PANTHER" id="PTHR43471">
    <property type="entry name" value="ABC TRANSPORTER PERMEASE"/>
    <property type="match status" value="1"/>
</dbReference>
<feature type="transmembrane region" description="Helical" evidence="1">
    <location>
        <begin position="76"/>
        <end position="97"/>
    </location>
</feature>
<keyword evidence="1" id="KW-0472">Membrane</keyword>
<feature type="transmembrane region" description="Helical" evidence="1">
    <location>
        <begin position="189"/>
        <end position="207"/>
    </location>
</feature>
<keyword evidence="1" id="KW-0812">Transmembrane</keyword>